<name>A0A2P2LUI1_RHIMU</name>
<keyword evidence="1" id="KW-0732">Signal</keyword>
<reference evidence="2" key="1">
    <citation type="submission" date="2018-02" db="EMBL/GenBank/DDBJ databases">
        <title>Rhizophora mucronata_Transcriptome.</title>
        <authorList>
            <person name="Meera S.P."/>
            <person name="Sreeshan A."/>
            <person name="Augustine A."/>
        </authorList>
    </citation>
    <scope>NUCLEOTIDE SEQUENCE</scope>
    <source>
        <tissue evidence="2">Leaf</tissue>
    </source>
</reference>
<dbReference type="AlphaFoldDB" id="A0A2P2LUI1"/>
<accession>A0A2P2LUI1</accession>
<proteinExistence type="predicted"/>
<organism evidence="2">
    <name type="scientific">Rhizophora mucronata</name>
    <name type="common">Asiatic mangrove</name>
    <dbReference type="NCBI Taxonomy" id="61149"/>
    <lineage>
        <taxon>Eukaryota</taxon>
        <taxon>Viridiplantae</taxon>
        <taxon>Streptophyta</taxon>
        <taxon>Embryophyta</taxon>
        <taxon>Tracheophyta</taxon>
        <taxon>Spermatophyta</taxon>
        <taxon>Magnoliopsida</taxon>
        <taxon>eudicotyledons</taxon>
        <taxon>Gunneridae</taxon>
        <taxon>Pentapetalae</taxon>
        <taxon>rosids</taxon>
        <taxon>fabids</taxon>
        <taxon>Malpighiales</taxon>
        <taxon>Rhizophoraceae</taxon>
        <taxon>Rhizophora</taxon>
    </lineage>
</organism>
<feature type="chain" id="PRO_5015182381" evidence="1">
    <location>
        <begin position="16"/>
        <end position="35"/>
    </location>
</feature>
<dbReference type="EMBL" id="GGEC01041145">
    <property type="protein sequence ID" value="MBX21629.1"/>
    <property type="molecule type" value="Transcribed_RNA"/>
</dbReference>
<sequence length="35" mass="3948">MLGTCLSLSFSLSLSFTTDPPLEPVCWCFLFESFK</sequence>
<protein>
    <submittedName>
        <fullName evidence="2">Uncharacterized protein</fullName>
    </submittedName>
</protein>
<evidence type="ECO:0000313" key="2">
    <source>
        <dbReference type="EMBL" id="MBX21629.1"/>
    </source>
</evidence>
<feature type="signal peptide" evidence="1">
    <location>
        <begin position="1"/>
        <end position="15"/>
    </location>
</feature>
<evidence type="ECO:0000256" key="1">
    <source>
        <dbReference type="SAM" id="SignalP"/>
    </source>
</evidence>